<dbReference type="Pfam" id="PF00004">
    <property type="entry name" value="AAA"/>
    <property type="match status" value="1"/>
</dbReference>
<keyword evidence="4 6" id="KW-0143">Chaperone</keyword>
<evidence type="ECO:0000259" key="7">
    <source>
        <dbReference type="PROSITE" id="PS51903"/>
    </source>
</evidence>
<dbReference type="InterPro" id="IPR027417">
    <property type="entry name" value="P-loop_NTPase"/>
</dbReference>
<dbReference type="GO" id="GO:0034605">
    <property type="term" value="P:cellular response to heat"/>
    <property type="evidence" value="ECO:0007669"/>
    <property type="project" value="TreeGrafter"/>
</dbReference>
<comment type="caution">
    <text evidence="8">The sequence shown here is derived from an EMBL/GenBank/DDBJ whole genome shotgun (WGS) entry which is preliminary data.</text>
</comment>
<dbReference type="Pfam" id="PF10431">
    <property type="entry name" value="ClpB_D2-small"/>
    <property type="match status" value="1"/>
</dbReference>
<gene>
    <name evidence="8" type="ORF">FNV43_RR15324</name>
</gene>
<dbReference type="PROSITE" id="PS00871">
    <property type="entry name" value="CLPAB_2"/>
    <property type="match status" value="1"/>
</dbReference>
<name>A0A8K0E1L8_9ROSA</name>
<keyword evidence="3 6" id="KW-0067">ATP-binding</keyword>
<evidence type="ECO:0000256" key="3">
    <source>
        <dbReference type="ARBA" id="ARBA00022840"/>
    </source>
</evidence>
<dbReference type="EMBL" id="VOIH02000007">
    <property type="protein sequence ID" value="KAF3441410.1"/>
    <property type="molecule type" value="Genomic_DNA"/>
</dbReference>
<dbReference type="SMART" id="SM01086">
    <property type="entry name" value="ClpB_D2-small"/>
    <property type="match status" value="1"/>
</dbReference>
<evidence type="ECO:0000256" key="6">
    <source>
        <dbReference type="RuleBase" id="RU004432"/>
    </source>
</evidence>
<evidence type="ECO:0000256" key="4">
    <source>
        <dbReference type="ARBA" id="ARBA00023186"/>
    </source>
</evidence>
<dbReference type="Pfam" id="PF17871">
    <property type="entry name" value="AAA_lid_9"/>
    <property type="match status" value="1"/>
</dbReference>
<dbReference type="Pfam" id="PF02861">
    <property type="entry name" value="Clp_N"/>
    <property type="match status" value="1"/>
</dbReference>
<dbReference type="InterPro" id="IPR004176">
    <property type="entry name" value="Clp_R_N"/>
</dbReference>
<feature type="domain" description="Clp R" evidence="7">
    <location>
        <begin position="151"/>
        <end position="315"/>
    </location>
</feature>
<dbReference type="SMART" id="SM00382">
    <property type="entry name" value="AAA"/>
    <property type="match status" value="2"/>
</dbReference>
<dbReference type="PROSITE" id="PS51903">
    <property type="entry name" value="CLP_R"/>
    <property type="match status" value="1"/>
</dbReference>
<dbReference type="PROSITE" id="PS00870">
    <property type="entry name" value="CLPAB_1"/>
    <property type="match status" value="1"/>
</dbReference>
<keyword evidence="2 6" id="KW-0547">Nucleotide-binding</keyword>
<dbReference type="Pfam" id="PF07724">
    <property type="entry name" value="AAA_2"/>
    <property type="match status" value="1"/>
</dbReference>
<evidence type="ECO:0000256" key="1">
    <source>
        <dbReference type="ARBA" id="ARBA00022737"/>
    </source>
</evidence>
<dbReference type="SUPFAM" id="SSF81923">
    <property type="entry name" value="Double Clp-N motif"/>
    <property type="match status" value="1"/>
</dbReference>
<dbReference type="InterPro" id="IPR019489">
    <property type="entry name" value="Clp_ATPase_C"/>
</dbReference>
<proteinExistence type="inferred from homology"/>
<evidence type="ECO:0000313" key="9">
    <source>
        <dbReference type="Proteomes" id="UP000796880"/>
    </source>
</evidence>
<protein>
    <recommendedName>
        <fullName evidence="7">Clp R domain-containing protein</fullName>
    </recommendedName>
</protein>
<dbReference type="Gene3D" id="1.10.1780.10">
    <property type="entry name" value="Clp, N-terminal domain"/>
    <property type="match status" value="1"/>
</dbReference>
<dbReference type="OrthoDB" id="47330at2759"/>
<evidence type="ECO:0000256" key="5">
    <source>
        <dbReference type="PROSITE-ProRule" id="PRU01251"/>
    </source>
</evidence>
<evidence type="ECO:0000313" key="8">
    <source>
        <dbReference type="EMBL" id="KAF3441410.1"/>
    </source>
</evidence>
<dbReference type="PANTHER" id="PTHR11638:SF185">
    <property type="entry name" value="ATP-DEPENDENT CLP PROTEASE ATP-BINDING SUBUNIT"/>
    <property type="match status" value="1"/>
</dbReference>
<evidence type="ECO:0000256" key="2">
    <source>
        <dbReference type="ARBA" id="ARBA00022741"/>
    </source>
</evidence>
<dbReference type="InterPro" id="IPR028299">
    <property type="entry name" value="ClpA/B_CS2"/>
</dbReference>
<dbReference type="GO" id="GO:0016887">
    <property type="term" value="F:ATP hydrolysis activity"/>
    <property type="evidence" value="ECO:0007669"/>
    <property type="project" value="InterPro"/>
</dbReference>
<dbReference type="Gene3D" id="3.40.50.300">
    <property type="entry name" value="P-loop containing nucleotide triphosphate hydrolases"/>
    <property type="match status" value="3"/>
</dbReference>
<keyword evidence="9" id="KW-1185">Reference proteome</keyword>
<dbReference type="GO" id="GO:0005524">
    <property type="term" value="F:ATP binding"/>
    <property type="evidence" value="ECO:0007669"/>
    <property type="project" value="UniProtKB-KW"/>
</dbReference>
<dbReference type="InterPro" id="IPR003593">
    <property type="entry name" value="AAA+_ATPase"/>
</dbReference>
<dbReference type="GO" id="GO:0005737">
    <property type="term" value="C:cytoplasm"/>
    <property type="evidence" value="ECO:0007669"/>
    <property type="project" value="TreeGrafter"/>
</dbReference>
<sequence>MAVPFIDSRFLTLHSPREVRVVEAIHPPENEATLSISTSLIYKNSSNLAEMLMGVSSLSSSSSMVLTPSVQWRRGWDGVCLNRTVSLSHYHHHHGRWKFASPAAIGFAPSSSFSISVSPRYPFSHFNSFSFSGEKKSSRTRRRVVVVSAVFERFTERAIKAVVFSQREAKALGRDMVFTQHLLLGLIAEEDEFRRSSPAGFLGSGITIDEARRAVRNVWNDQISSAASTTAGIVDDSSYSNLVSAADVSFSISTKRVLEAALEYSRTRGYNFIAPEHIAIGLFTADDGSAARVLARLGAKINQLAAVAVSRLKGELAKDGREPSKASEGMQEKSFSKRVRSFGKAREKSALAQFCVDLTARASEGLIDPVIGRENEIQRMIQILCRRTKNNPILLGESGVGKTAIAEGLAISIAQEDVPDFLLSKRVLSLDIALLMAGAKERGELEARVTTLINEIQKSGNIILFIDEVHILVESGTVGRGNKGSGLDIGNLMKPSLGRGQLQCIASTTADEYSLHFEKDKALARRFQPIWINEPSQDDAVKILLGLIKKYEAHHKCKYTMEAINAAVYLSARYIHDRYLPDKAIDLIDEAGSRARIEAFRRKRERQIGILSKSPDDYWQEIRTVQAMHEVALASKLKAGVACGLNDISEPTSDSIVPSSADDGSTVVGPNDIAAVASLWSGIPVQQLTADDRMLLMGLEEQLRKRVVGQDEAVTAISRAVKRSQVGLKDPDRPMAALLFCGPTGVGKTELTKAVAACYFGSEEAMIRFDMSEYMERHSVSKLIGSPPGYVGYGEGGILTEAIRRRPFTVVLFDEIEKAHPDIFNILLQMFEDGHLTDSQGRRVSFKDALVVMTSNVGSTVIAKGRSSIGFLVADDESSSYAQMKSAVMEELKAYFRPELLNRIDEVVVFHSLDKTQMLEIFNILLQEVKQRLMSLGIGLEVSESIKDLVCRQGYNQIYGARPLRRAITSIIEDLLSEAILAGNYKPGDTATVDLDAAGNPILTSQSNQSIQLSDTTHNL</sequence>
<organism evidence="8 9">
    <name type="scientific">Rhamnella rubrinervis</name>
    <dbReference type="NCBI Taxonomy" id="2594499"/>
    <lineage>
        <taxon>Eukaryota</taxon>
        <taxon>Viridiplantae</taxon>
        <taxon>Streptophyta</taxon>
        <taxon>Embryophyta</taxon>
        <taxon>Tracheophyta</taxon>
        <taxon>Spermatophyta</taxon>
        <taxon>Magnoliopsida</taxon>
        <taxon>eudicotyledons</taxon>
        <taxon>Gunneridae</taxon>
        <taxon>Pentapetalae</taxon>
        <taxon>rosids</taxon>
        <taxon>fabids</taxon>
        <taxon>Rosales</taxon>
        <taxon>Rhamnaceae</taxon>
        <taxon>rhamnoid group</taxon>
        <taxon>Rhamneae</taxon>
        <taxon>Rhamnella</taxon>
    </lineage>
</organism>
<accession>A0A8K0E1L8</accession>
<dbReference type="Proteomes" id="UP000796880">
    <property type="component" value="Unassembled WGS sequence"/>
</dbReference>
<reference evidence="8" key="1">
    <citation type="submission" date="2020-03" db="EMBL/GenBank/DDBJ databases">
        <title>A high-quality chromosome-level genome assembly of a woody plant with both climbing and erect habits, Rhamnella rubrinervis.</title>
        <authorList>
            <person name="Lu Z."/>
            <person name="Yang Y."/>
            <person name="Zhu X."/>
            <person name="Sun Y."/>
        </authorList>
    </citation>
    <scope>NUCLEOTIDE SEQUENCE</scope>
    <source>
        <strain evidence="8">BYM</strain>
        <tissue evidence="8">Leaf</tissue>
    </source>
</reference>
<comment type="similarity">
    <text evidence="6">Belongs to the ClpA/ClpB family.</text>
</comment>
<dbReference type="InterPro" id="IPR050130">
    <property type="entry name" value="ClpA_ClpB"/>
</dbReference>
<dbReference type="PANTHER" id="PTHR11638">
    <property type="entry name" value="ATP-DEPENDENT CLP PROTEASE"/>
    <property type="match status" value="1"/>
</dbReference>
<dbReference type="Gene3D" id="1.10.8.60">
    <property type="match status" value="1"/>
</dbReference>
<dbReference type="InterPro" id="IPR018368">
    <property type="entry name" value="ClpA/B_CS1"/>
</dbReference>
<dbReference type="InterPro" id="IPR036628">
    <property type="entry name" value="Clp_N_dom_sf"/>
</dbReference>
<dbReference type="InterPro" id="IPR003959">
    <property type="entry name" value="ATPase_AAA_core"/>
</dbReference>
<dbReference type="InterPro" id="IPR041546">
    <property type="entry name" value="ClpA/ClpB_AAA_lid"/>
</dbReference>
<dbReference type="SUPFAM" id="SSF52540">
    <property type="entry name" value="P-loop containing nucleoside triphosphate hydrolases"/>
    <property type="match status" value="2"/>
</dbReference>
<keyword evidence="1 5" id="KW-0677">Repeat</keyword>
<dbReference type="PRINTS" id="PR00300">
    <property type="entry name" value="CLPPROTEASEA"/>
</dbReference>
<dbReference type="CDD" id="cd19499">
    <property type="entry name" value="RecA-like_ClpB_Hsp104-like"/>
    <property type="match status" value="1"/>
</dbReference>
<dbReference type="InterPro" id="IPR001270">
    <property type="entry name" value="ClpA/B"/>
</dbReference>
<dbReference type="FunFam" id="3.40.50.300:FF:000025">
    <property type="entry name" value="ATP-dependent Clp protease subunit"/>
    <property type="match status" value="1"/>
</dbReference>
<dbReference type="CDD" id="cd00009">
    <property type="entry name" value="AAA"/>
    <property type="match status" value="1"/>
</dbReference>
<dbReference type="AlphaFoldDB" id="A0A8K0E1L8"/>